<evidence type="ECO:0000313" key="5">
    <source>
        <dbReference type="EMBL" id="SFB97036.1"/>
    </source>
</evidence>
<dbReference type="PIRSF" id="PIRSF015558">
    <property type="entry name" value="Txn_reg_DeoR_prd"/>
    <property type="match status" value="1"/>
</dbReference>
<dbReference type="OrthoDB" id="6400324at2"/>
<dbReference type="InterPro" id="IPR051534">
    <property type="entry name" value="CBASS_pafABC_assoc_protein"/>
</dbReference>
<dbReference type="InterPro" id="IPR059020">
    <property type="entry name" value="CapW_CTD"/>
</dbReference>
<dbReference type="AlphaFoldDB" id="A0A1I1FDL1"/>
<sequence>MNSAEHRFWQLELIAYWEGKVTPRQLADHWQVSRQHASNQLQDYLQKHPDSLSYHPSSKNYQPTTSFQPQHLSGDVTEYLEWATRQTLPPSKDSPGHLPHETLQHPPRQITPQIMRPLVQAIRENRRLDVDYISLTHPDNQGRILVPHHFVNTGQRWHLRAWCEKSQTFKDFVLSRFRGEPELMDTSAITPDQDKGWNTQLTLILEPDPRLTQLQKQVLEEDYAMHNGQLHIKTRACLANYLLKNLQVHPRILEGEPEAQQLIIVNKDDIKPWLFG</sequence>
<name>A0A1I1FDL1_9GAMM</name>
<evidence type="ECO:0000259" key="2">
    <source>
        <dbReference type="Pfam" id="PF13280"/>
    </source>
</evidence>
<organism evidence="5 6">
    <name type="scientific">Marinospirillum celere</name>
    <dbReference type="NCBI Taxonomy" id="1122252"/>
    <lineage>
        <taxon>Bacteria</taxon>
        <taxon>Pseudomonadati</taxon>
        <taxon>Pseudomonadota</taxon>
        <taxon>Gammaproteobacteria</taxon>
        <taxon>Oceanospirillales</taxon>
        <taxon>Oceanospirillaceae</taxon>
        <taxon>Marinospirillum</taxon>
    </lineage>
</organism>
<dbReference type="PROSITE" id="PS52050">
    <property type="entry name" value="WYL"/>
    <property type="match status" value="1"/>
</dbReference>
<dbReference type="EMBL" id="FOLH01000002">
    <property type="protein sequence ID" value="SFB97036.1"/>
    <property type="molecule type" value="Genomic_DNA"/>
</dbReference>
<protein>
    <submittedName>
        <fullName evidence="5">Predicted DNA-binding transcriptional regulator YafY, contains an HTH and WYL domains</fullName>
    </submittedName>
</protein>
<feature type="domain" description="DNA-binding transcriptional repressor CapW winged helix-turn-helix" evidence="4">
    <location>
        <begin position="5"/>
        <end position="83"/>
    </location>
</feature>
<keyword evidence="6" id="KW-1185">Reference proteome</keyword>
<proteinExistence type="predicted"/>
<evidence type="ECO:0000313" key="6">
    <source>
        <dbReference type="Proteomes" id="UP000199058"/>
    </source>
</evidence>
<dbReference type="Proteomes" id="UP000199058">
    <property type="component" value="Unassembled WGS sequence"/>
</dbReference>
<dbReference type="InterPro" id="IPR016634">
    <property type="entry name" value="CapW-like"/>
</dbReference>
<dbReference type="PANTHER" id="PTHR34580:SF3">
    <property type="entry name" value="PROTEIN PAFB"/>
    <property type="match status" value="1"/>
</dbReference>
<evidence type="ECO:0000259" key="3">
    <source>
        <dbReference type="Pfam" id="PF26107"/>
    </source>
</evidence>
<dbReference type="Pfam" id="PF26107">
    <property type="entry name" value="BrxR_CTD"/>
    <property type="match status" value="1"/>
</dbReference>
<dbReference type="Pfam" id="PF26109">
    <property type="entry name" value="WHD_BrxR"/>
    <property type="match status" value="1"/>
</dbReference>
<evidence type="ECO:0000256" key="1">
    <source>
        <dbReference type="SAM" id="MobiDB-lite"/>
    </source>
</evidence>
<dbReference type="STRING" id="1122252.SAMN05660443_0941"/>
<feature type="compositionally biased region" description="Basic and acidic residues" evidence="1">
    <location>
        <begin position="94"/>
        <end position="103"/>
    </location>
</feature>
<reference evidence="5 6" key="1">
    <citation type="submission" date="2016-10" db="EMBL/GenBank/DDBJ databases">
        <authorList>
            <person name="de Groot N.N."/>
        </authorList>
    </citation>
    <scope>NUCLEOTIDE SEQUENCE [LARGE SCALE GENOMIC DNA]</scope>
    <source>
        <strain evidence="5 6">DSM 18438</strain>
    </source>
</reference>
<dbReference type="InterPro" id="IPR059019">
    <property type="entry name" value="WHD_CapW"/>
</dbReference>
<feature type="region of interest" description="Disordered" evidence="1">
    <location>
        <begin position="87"/>
        <end position="110"/>
    </location>
</feature>
<accession>A0A1I1FDL1</accession>
<feature type="compositionally biased region" description="Polar residues" evidence="1">
    <location>
        <begin position="54"/>
        <end position="70"/>
    </location>
</feature>
<gene>
    <name evidence="5" type="ORF">SAMN05660443_0941</name>
</gene>
<dbReference type="PANTHER" id="PTHR34580">
    <property type="match status" value="1"/>
</dbReference>
<evidence type="ECO:0000259" key="4">
    <source>
        <dbReference type="Pfam" id="PF26109"/>
    </source>
</evidence>
<dbReference type="Pfam" id="PF13280">
    <property type="entry name" value="WYL"/>
    <property type="match status" value="1"/>
</dbReference>
<feature type="region of interest" description="Disordered" evidence="1">
    <location>
        <begin position="48"/>
        <end position="70"/>
    </location>
</feature>
<keyword evidence="5" id="KW-0238">DNA-binding</keyword>
<dbReference type="RefSeq" id="WP_091959987.1">
    <property type="nucleotide sequence ID" value="NZ_FOLH01000002.1"/>
</dbReference>
<feature type="domain" description="WYL" evidence="2">
    <location>
        <begin position="114"/>
        <end position="178"/>
    </location>
</feature>
<feature type="domain" description="DNA-binding transcriptional repressor CapW C-terminal dimerisation" evidence="3">
    <location>
        <begin position="201"/>
        <end position="270"/>
    </location>
</feature>
<dbReference type="InterPro" id="IPR026881">
    <property type="entry name" value="WYL_dom"/>
</dbReference>
<dbReference type="GO" id="GO:0003677">
    <property type="term" value="F:DNA binding"/>
    <property type="evidence" value="ECO:0007669"/>
    <property type="project" value="UniProtKB-KW"/>
</dbReference>